<dbReference type="Proteomes" id="UP000321046">
    <property type="component" value="Unassembled WGS sequence"/>
</dbReference>
<feature type="chain" id="PRO_5022788681" description="P/Homo B domain-containing protein" evidence="4">
    <location>
        <begin position="22"/>
        <end position="773"/>
    </location>
</feature>
<feature type="region of interest" description="Disordered" evidence="3">
    <location>
        <begin position="270"/>
        <end position="293"/>
    </location>
</feature>
<keyword evidence="2" id="KW-0378">Hydrolase</keyword>
<reference evidence="6 7" key="1">
    <citation type="submission" date="2019-08" db="EMBL/GenBank/DDBJ databases">
        <title>Bradymonadales sp. TMQ2.</title>
        <authorList>
            <person name="Liang Q."/>
        </authorList>
    </citation>
    <scope>NUCLEOTIDE SEQUENCE [LARGE SCALE GENOMIC DNA]</scope>
    <source>
        <strain evidence="6 7">TMQ2</strain>
    </source>
</reference>
<feature type="signal peptide" evidence="4">
    <location>
        <begin position="1"/>
        <end position="21"/>
    </location>
</feature>
<feature type="compositionally biased region" description="Acidic residues" evidence="3">
    <location>
        <begin position="270"/>
        <end position="281"/>
    </location>
</feature>
<evidence type="ECO:0000313" key="7">
    <source>
        <dbReference type="Proteomes" id="UP000321046"/>
    </source>
</evidence>
<dbReference type="InterPro" id="IPR008979">
    <property type="entry name" value="Galactose-bd-like_sf"/>
</dbReference>
<evidence type="ECO:0000313" key="6">
    <source>
        <dbReference type="EMBL" id="TXD34879.1"/>
    </source>
</evidence>
<accession>A0A5C6XBY3</accession>
<dbReference type="OrthoDB" id="5477731at2"/>
<organism evidence="6 7">
    <name type="scientific">Lujinxingia vulgaris</name>
    <dbReference type="NCBI Taxonomy" id="2600176"/>
    <lineage>
        <taxon>Bacteria</taxon>
        <taxon>Deltaproteobacteria</taxon>
        <taxon>Bradymonadales</taxon>
        <taxon>Lujinxingiaceae</taxon>
        <taxon>Lujinxingia</taxon>
    </lineage>
</organism>
<dbReference type="PROSITE" id="PS51257">
    <property type="entry name" value="PROKAR_LIPOPROTEIN"/>
    <property type="match status" value="1"/>
</dbReference>
<feature type="domain" description="P/Homo B" evidence="5">
    <location>
        <begin position="688"/>
        <end position="767"/>
    </location>
</feature>
<evidence type="ECO:0000259" key="5">
    <source>
        <dbReference type="Pfam" id="PF01483"/>
    </source>
</evidence>
<proteinExistence type="predicted"/>
<dbReference type="Gene3D" id="2.60.120.260">
    <property type="entry name" value="Galactose-binding domain-like"/>
    <property type="match status" value="1"/>
</dbReference>
<name>A0A5C6XBY3_9DELT</name>
<gene>
    <name evidence="6" type="ORF">FRC96_12525</name>
</gene>
<keyword evidence="4" id="KW-0732">Signal</keyword>
<dbReference type="InterPro" id="IPR009030">
    <property type="entry name" value="Growth_fac_rcpt_cys_sf"/>
</dbReference>
<dbReference type="GO" id="GO:0006508">
    <property type="term" value="P:proteolysis"/>
    <property type="evidence" value="ECO:0007669"/>
    <property type="project" value="UniProtKB-KW"/>
</dbReference>
<protein>
    <recommendedName>
        <fullName evidence="5">P/Homo B domain-containing protein</fullName>
    </recommendedName>
</protein>
<dbReference type="GO" id="GO:0004252">
    <property type="term" value="F:serine-type endopeptidase activity"/>
    <property type="evidence" value="ECO:0007669"/>
    <property type="project" value="InterPro"/>
</dbReference>
<dbReference type="SUPFAM" id="SSF49785">
    <property type="entry name" value="Galactose-binding domain-like"/>
    <property type="match status" value="1"/>
</dbReference>
<dbReference type="EMBL" id="VOSL01000053">
    <property type="protein sequence ID" value="TXD34879.1"/>
    <property type="molecule type" value="Genomic_DNA"/>
</dbReference>
<dbReference type="AlphaFoldDB" id="A0A5C6XBY3"/>
<evidence type="ECO:0000256" key="4">
    <source>
        <dbReference type="SAM" id="SignalP"/>
    </source>
</evidence>
<keyword evidence="1" id="KW-0645">Protease</keyword>
<dbReference type="Pfam" id="PF01483">
    <property type="entry name" value="P_proprotein"/>
    <property type="match status" value="1"/>
</dbReference>
<sequence length="773" mass="80776">MRTLTKLSALAILAASAIACGGDGGEVEQRECGPGTYLVDGQCEVDESNCGEGSVLNDEGQCEPTGEICGENTTYDAGEGRCVPNIGIQCAEGTIEVDGECVPEDAVECAEGTVVANNQCVPADDVCGDGTEPDSQDRCRPSDAACGDGTSFDVATRTCVPTSQLSCGAGTIQIEGTCLLRAGVVADLAATATLNLDEAGETPVDLVSGEALVFTGNIDAPEMVEGDYVQDLDTLLINGTPGQWIRVAIHANGMPEPGFVFMEEVAEPVEPVDPEDPDAEEPPAPFSRTSDAGAGLDFSREIVIPTEGVYALNVGPIAQLLELAGPAGGEDWGYVGSIELIDAPTPTAVEFPQDAISGDVRNLTENFYEVSGVAEGDQFVFFLDQVPSDAQAEVQIWTDATTLAETVAIDGGVFILDAPAESFFLLVDRVYADGPATAYSAQPNSSQTLDGEATITETITLAAGEYITISQWNGAEANLSASISAGGEALVESSALRPRTAASGTRALQWFAFEETEVTVTFENTSEDALEGLVAGINVRVAANAGEVSDGDSVELGNALQAGQTAYVMFEPAELINWVIALDGEATAEFEILDSAYNSIVTGSNSSTLRAGELEPAAYALVITATSDIPASTAVSFALSTLFQAGETDISLNLPASSGTFEPTESTVTVPQSCARVGSIEVYFSTTSGTYQDDLRVTLIDPRGDEYRLLNVASSVNSSALDVTFPTTREPVESLTPLHGTEAPGDWTLLMEYEWTNTSAGVPEWYLLIDCVE</sequence>
<dbReference type="RefSeq" id="WP_146974830.1">
    <property type="nucleotide sequence ID" value="NZ_VOSL01000053.1"/>
</dbReference>
<comment type="caution">
    <text evidence="6">The sequence shown here is derived from an EMBL/GenBank/DDBJ whole genome shotgun (WGS) entry which is preliminary data.</text>
</comment>
<evidence type="ECO:0000256" key="3">
    <source>
        <dbReference type="SAM" id="MobiDB-lite"/>
    </source>
</evidence>
<evidence type="ECO:0000256" key="1">
    <source>
        <dbReference type="ARBA" id="ARBA00022670"/>
    </source>
</evidence>
<evidence type="ECO:0000256" key="2">
    <source>
        <dbReference type="ARBA" id="ARBA00022801"/>
    </source>
</evidence>
<dbReference type="InterPro" id="IPR002884">
    <property type="entry name" value="P_dom"/>
</dbReference>
<dbReference type="SUPFAM" id="SSF57184">
    <property type="entry name" value="Growth factor receptor domain"/>
    <property type="match status" value="1"/>
</dbReference>